<dbReference type="GO" id="GO:0006707">
    <property type="term" value="P:cholesterol catabolic process"/>
    <property type="evidence" value="ECO:0007669"/>
    <property type="project" value="TreeGrafter"/>
</dbReference>
<dbReference type="EMBL" id="FOSG01000017">
    <property type="protein sequence ID" value="SFL32756.1"/>
    <property type="molecule type" value="Genomic_DNA"/>
</dbReference>
<evidence type="ECO:0000256" key="4">
    <source>
        <dbReference type="ARBA" id="ARBA00023002"/>
    </source>
</evidence>
<keyword evidence="4 7" id="KW-0560">Oxidoreductase</keyword>
<evidence type="ECO:0000256" key="3">
    <source>
        <dbReference type="ARBA" id="ARBA00022723"/>
    </source>
</evidence>
<proteinExistence type="inferred from homology"/>
<dbReference type="Gene3D" id="1.10.630.10">
    <property type="entry name" value="Cytochrome P450"/>
    <property type="match status" value="1"/>
</dbReference>
<dbReference type="InterPro" id="IPR036396">
    <property type="entry name" value="Cyt_P450_sf"/>
</dbReference>
<dbReference type="PANTHER" id="PTHR46696:SF4">
    <property type="entry name" value="BIOTIN BIOSYNTHESIS CYTOCHROME P450"/>
    <property type="match status" value="1"/>
</dbReference>
<evidence type="ECO:0000256" key="6">
    <source>
        <dbReference type="ARBA" id="ARBA00023033"/>
    </source>
</evidence>
<keyword evidence="2 7" id="KW-0349">Heme</keyword>
<dbReference type="PRINTS" id="PR00359">
    <property type="entry name" value="BP450"/>
</dbReference>
<evidence type="ECO:0000256" key="7">
    <source>
        <dbReference type="RuleBase" id="RU000461"/>
    </source>
</evidence>
<dbReference type="InterPro" id="IPR017972">
    <property type="entry name" value="Cyt_P450_CS"/>
</dbReference>
<evidence type="ECO:0000256" key="2">
    <source>
        <dbReference type="ARBA" id="ARBA00022617"/>
    </source>
</evidence>
<feature type="compositionally biased region" description="Low complexity" evidence="8">
    <location>
        <begin position="411"/>
        <end position="440"/>
    </location>
</feature>
<keyword evidence="6 7" id="KW-0503">Monooxygenase</keyword>
<dbReference type="GO" id="GO:0008395">
    <property type="term" value="F:steroid hydroxylase activity"/>
    <property type="evidence" value="ECO:0007669"/>
    <property type="project" value="TreeGrafter"/>
</dbReference>
<dbReference type="GO" id="GO:0005506">
    <property type="term" value="F:iron ion binding"/>
    <property type="evidence" value="ECO:0007669"/>
    <property type="project" value="InterPro"/>
</dbReference>
<evidence type="ECO:0000313" key="9">
    <source>
        <dbReference type="EMBL" id="SFL32756.1"/>
    </source>
</evidence>
<dbReference type="OrthoDB" id="5241086at2"/>
<comment type="similarity">
    <text evidence="1 7">Belongs to the cytochrome P450 family.</text>
</comment>
<sequence>MRISVPGPEPVDPAAFDLFDPESYATGDPHPAWAAMRAHAPLHRQELPDGREFVSVTRHADVCRVLGSHREFTSERGSLLQQLGQGEAAAGKMLVATDPPRHGELRRPLNRMLTGKGLDASRELVREAARAVFRPPADGEVWDLAACAAELPMAVAGALMGLPPGDGPRLLKWTGMAAAPQDPAFRVHSAKATLAIAHHELFTYFSEQVRVRENGFRAEGPDLVRYLMEVPAGDAPLSREEVILNCYSLLLGANATTPHTVSGTVMALMENPGQYRLVRADPSLVPGLVEEGLRWTSAAGSFLRHAVTDVELSGGTVRAGEAVAAWVGSANRDERVFTRPYRFDVTRSDNRHIAFGFGPHYCLGAAVARLTLNAFFAEAVERVEEFEPAGEPVHLASNFIAGITRLPVRVRSSSRAAPVRRTAAPPTGAPPTEARAAAVTGESDEGERHGVDRAPTDRRTAGDPRHSPGRSGDPAGR</sequence>
<dbReference type="RefSeq" id="WP_093851311.1">
    <property type="nucleotide sequence ID" value="NZ_FOSG01000017.1"/>
</dbReference>
<dbReference type="Pfam" id="PF00067">
    <property type="entry name" value="p450"/>
    <property type="match status" value="1"/>
</dbReference>
<dbReference type="PROSITE" id="PS00086">
    <property type="entry name" value="CYTOCHROME_P450"/>
    <property type="match status" value="1"/>
</dbReference>
<accession>A0A1I4GUF2</accession>
<dbReference type="GO" id="GO:0020037">
    <property type="term" value="F:heme binding"/>
    <property type="evidence" value="ECO:0007669"/>
    <property type="project" value="InterPro"/>
</dbReference>
<organism evidence="9 10">
    <name type="scientific">Streptomyces pini</name>
    <dbReference type="NCBI Taxonomy" id="1520580"/>
    <lineage>
        <taxon>Bacteria</taxon>
        <taxon>Bacillati</taxon>
        <taxon>Actinomycetota</taxon>
        <taxon>Actinomycetes</taxon>
        <taxon>Kitasatosporales</taxon>
        <taxon>Streptomycetaceae</taxon>
        <taxon>Streptomyces</taxon>
    </lineage>
</organism>
<evidence type="ECO:0000256" key="8">
    <source>
        <dbReference type="SAM" id="MobiDB-lite"/>
    </source>
</evidence>
<keyword evidence="5 7" id="KW-0408">Iron</keyword>
<feature type="region of interest" description="Disordered" evidence="8">
    <location>
        <begin position="411"/>
        <end position="477"/>
    </location>
</feature>
<dbReference type="GO" id="GO:0036199">
    <property type="term" value="F:cholest-4-en-3-one 26-monooxygenase activity"/>
    <property type="evidence" value="ECO:0007669"/>
    <property type="project" value="TreeGrafter"/>
</dbReference>
<dbReference type="InterPro" id="IPR001128">
    <property type="entry name" value="Cyt_P450"/>
</dbReference>
<evidence type="ECO:0000256" key="1">
    <source>
        <dbReference type="ARBA" id="ARBA00010617"/>
    </source>
</evidence>
<evidence type="ECO:0000256" key="5">
    <source>
        <dbReference type="ARBA" id="ARBA00023004"/>
    </source>
</evidence>
<reference evidence="10" key="1">
    <citation type="submission" date="2016-10" db="EMBL/GenBank/DDBJ databases">
        <authorList>
            <person name="Varghese N."/>
            <person name="Submissions S."/>
        </authorList>
    </citation>
    <scope>NUCLEOTIDE SEQUENCE [LARGE SCALE GENOMIC DNA]</scope>
    <source>
        <strain evidence="10">PL19</strain>
    </source>
</reference>
<feature type="compositionally biased region" description="Basic and acidic residues" evidence="8">
    <location>
        <begin position="446"/>
        <end position="466"/>
    </location>
</feature>
<keyword evidence="3 7" id="KW-0479">Metal-binding</keyword>
<dbReference type="Proteomes" id="UP000198928">
    <property type="component" value="Unassembled WGS sequence"/>
</dbReference>
<dbReference type="PANTHER" id="PTHR46696">
    <property type="entry name" value="P450, PUTATIVE (EUROFUNG)-RELATED"/>
    <property type="match status" value="1"/>
</dbReference>
<name>A0A1I4GUF2_9ACTN</name>
<dbReference type="FunFam" id="1.10.630.10:FF:000018">
    <property type="entry name" value="Cytochrome P450 monooxygenase"/>
    <property type="match status" value="1"/>
</dbReference>
<dbReference type="SUPFAM" id="SSF48264">
    <property type="entry name" value="Cytochrome P450"/>
    <property type="match status" value="1"/>
</dbReference>
<dbReference type="InterPro" id="IPR002397">
    <property type="entry name" value="Cyt_P450_B"/>
</dbReference>
<evidence type="ECO:0000313" key="10">
    <source>
        <dbReference type="Proteomes" id="UP000198928"/>
    </source>
</evidence>
<protein>
    <submittedName>
        <fullName evidence="9">Cytochrome P450</fullName>
    </submittedName>
</protein>
<dbReference type="AlphaFoldDB" id="A0A1I4GUF2"/>
<dbReference type="CDD" id="cd11033">
    <property type="entry name" value="CYP142-like"/>
    <property type="match status" value="1"/>
</dbReference>
<gene>
    <name evidence="9" type="ORF">SAMN05192584_1174</name>
</gene>
<keyword evidence="10" id="KW-1185">Reference proteome</keyword>